<keyword evidence="2" id="KW-1185">Reference proteome</keyword>
<gene>
    <name evidence="1" type="ORF">QS713_04565</name>
</gene>
<dbReference type="RefSeq" id="WP_313272794.1">
    <property type="nucleotide sequence ID" value="NZ_JASXSX010000001.1"/>
</dbReference>
<evidence type="ECO:0000313" key="1">
    <source>
        <dbReference type="EMBL" id="MDT3767338.1"/>
    </source>
</evidence>
<proteinExistence type="predicted"/>
<organism evidence="1 2">
    <name type="scientific">Gleimia hominis</name>
    <dbReference type="NCBI Taxonomy" id="595468"/>
    <lineage>
        <taxon>Bacteria</taxon>
        <taxon>Bacillati</taxon>
        <taxon>Actinomycetota</taxon>
        <taxon>Actinomycetes</taxon>
        <taxon>Actinomycetales</taxon>
        <taxon>Actinomycetaceae</taxon>
        <taxon>Gleimia</taxon>
    </lineage>
</organism>
<dbReference type="InterPro" id="IPR043777">
    <property type="entry name" value="DUF5719"/>
</dbReference>
<reference evidence="1 2" key="1">
    <citation type="submission" date="2023-06" db="EMBL/GenBank/DDBJ databases">
        <title>Draft genome sequence of Gleimia hominis type strain CCUG 57540T.</title>
        <authorList>
            <person name="Salva-Serra F."/>
            <person name="Cardew S."/>
            <person name="Jensie Markopoulos S."/>
            <person name="Ohlen M."/>
            <person name="Inganas E."/>
            <person name="Svensson-Stadler L."/>
            <person name="Moore E.R.B."/>
        </authorList>
    </citation>
    <scope>NUCLEOTIDE SEQUENCE [LARGE SCALE GENOMIC DNA]</scope>
    <source>
        <strain evidence="1 2">CCUG 57540</strain>
    </source>
</reference>
<accession>A0ABU3IAD8</accession>
<sequence>MPFNWKEGLKLSALGVSALVCAGALGATGFIDVFTSSAAVQTAPASVSASLENSQAQLTCIPQALAADGADTVAGDLQVLEDGGQWVDELQTLSTNGPGSQVDRKNAKNLRDPVRIQVRTQADTRVYTSAVTQSHTAHDNGLAWSQCDAPTMEGWFAGASTAVGNQSVLVLANPSDAAANVSLQAWTSVGPLDIHPSVVVPKLSSVRVNLASYFPQEEALAVHARVDGPTLGMSLLTTSVAGVAPQGMNVTGPAAQLERKLVFPGFAATNSHPRLRLVNPGQKDAAVTVQALTPKGMQDVPGATDLTVDAGAVLELNMDGLPGPQVGITVDSSVPVTGVLTADVEGKRNEDGDAVSDRGVWVPAAASKNLGGLVPDLAGHNAELSLVNPAGEPAHARVMGKPVTVPANSTVTVAAKGNVQVSADRPLFGAVTLTKTGDQPAIASLPLTDPTQLNPPLQLNITR</sequence>
<protein>
    <submittedName>
        <fullName evidence="1">DUF5719 family protein</fullName>
    </submittedName>
</protein>
<name>A0ABU3IAD8_9ACTO</name>
<dbReference type="Pfam" id="PF18986">
    <property type="entry name" value="DUF5719"/>
    <property type="match status" value="1"/>
</dbReference>
<dbReference type="EMBL" id="JASXSX010000001">
    <property type="protein sequence ID" value="MDT3767338.1"/>
    <property type="molecule type" value="Genomic_DNA"/>
</dbReference>
<comment type="caution">
    <text evidence="1">The sequence shown here is derived from an EMBL/GenBank/DDBJ whole genome shotgun (WGS) entry which is preliminary data.</text>
</comment>
<evidence type="ECO:0000313" key="2">
    <source>
        <dbReference type="Proteomes" id="UP001247542"/>
    </source>
</evidence>
<dbReference type="Proteomes" id="UP001247542">
    <property type="component" value="Unassembled WGS sequence"/>
</dbReference>